<evidence type="ECO:0000313" key="2">
    <source>
        <dbReference type="Proteomes" id="UP000828048"/>
    </source>
</evidence>
<dbReference type="EMBL" id="CM037155">
    <property type="protein sequence ID" value="KAH7845971.1"/>
    <property type="molecule type" value="Genomic_DNA"/>
</dbReference>
<reference evidence="1 2" key="1">
    <citation type="journal article" date="2021" name="Hortic Res">
        <title>High-quality reference genome and annotation aids understanding of berry development for evergreen blueberry (Vaccinium darrowii).</title>
        <authorList>
            <person name="Yu J."/>
            <person name="Hulse-Kemp A.M."/>
            <person name="Babiker E."/>
            <person name="Staton M."/>
        </authorList>
    </citation>
    <scope>NUCLEOTIDE SEQUENCE [LARGE SCALE GENOMIC DNA]</scope>
    <source>
        <strain evidence="2">cv. NJ 8807/NJ 8810</strain>
        <tissue evidence="1">Young leaf</tissue>
    </source>
</reference>
<accession>A0ACB7XXK1</accession>
<gene>
    <name evidence="1" type="ORF">Vadar_008171</name>
</gene>
<protein>
    <submittedName>
        <fullName evidence="1">Uncharacterized protein</fullName>
    </submittedName>
</protein>
<sequence>MKRALLLLNVTLVAIGSCGCPMVMRLYFTHGGSRVWLASWLETAGWPVNFIPLLITYLSRRRKEGSTTEIFFTEGPVFVSAAVIGTLTGFEGYLYAYGVARLPVSTSTLVNASKLSFTAVFAFLIVKQKFTPYSINAVVLITVGAGVLALHTSSDQPKDEPKREYYVGFFLMVAAAALCGLGLTLVELIYKKARQAITYTLVLEIQVVMCFFATLVCTMGMVINKDFQQKFTPYSINAVALVTIGARVLALHTSSDLPKDELKREYYVGFVMTAATAALCGFTLTLVELAYKKA</sequence>
<proteinExistence type="predicted"/>
<name>A0ACB7XXK1_9ERIC</name>
<comment type="caution">
    <text evidence="1">The sequence shown here is derived from an EMBL/GenBank/DDBJ whole genome shotgun (WGS) entry which is preliminary data.</text>
</comment>
<organism evidence="1 2">
    <name type="scientific">Vaccinium darrowii</name>
    <dbReference type="NCBI Taxonomy" id="229202"/>
    <lineage>
        <taxon>Eukaryota</taxon>
        <taxon>Viridiplantae</taxon>
        <taxon>Streptophyta</taxon>
        <taxon>Embryophyta</taxon>
        <taxon>Tracheophyta</taxon>
        <taxon>Spermatophyta</taxon>
        <taxon>Magnoliopsida</taxon>
        <taxon>eudicotyledons</taxon>
        <taxon>Gunneridae</taxon>
        <taxon>Pentapetalae</taxon>
        <taxon>asterids</taxon>
        <taxon>Ericales</taxon>
        <taxon>Ericaceae</taxon>
        <taxon>Vaccinioideae</taxon>
        <taxon>Vaccinieae</taxon>
        <taxon>Vaccinium</taxon>
    </lineage>
</organism>
<dbReference type="Proteomes" id="UP000828048">
    <property type="component" value="Chromosome 5"/>
</dbReference>
<keyword evidence="2" id="KW-1185">Reference proteome</keyword>
<evidence type="ECO:0000313" key="1">
    <source>
        <dbReference type="EMBL" id="KAH7845971.1"/>
    </source>
</evidence>